<sequence length="304" mass="33814">MEYVGRLSQPSHSGTQRAHGNTFQGNPECISRPRFDNYAFYLRSARGYWKEKMQEMLKSIEAVDGLTAEQRHTMTTAVDGLERCVTSLGGVRDWLKEGNFDARSGYDLTSPEAKKAVLRKQYTDLAPLLSTNLALQSRRILGLVEGVLSSYGVFDHDGQNGRIVSLKDYKRFVEANFTGDTADCLTKVFKELETAMTGKNAEKVRHVSSCILDYIRNPVQSAEKYMLALHRSFQDCSATSATMAIDQLSNQLSELEHVIGDAAGEYRTILETFRTKCSQGLTGASKIAQQLGVRAVSTEEGQRT</sequence>
<organism evidence="3 4">
    <name type="scientific">Papiliotrema laurentii</name>
    <name type="common">Cryptococcus laurentii</name>
    <dbReference type="NCBI Taxonomy" id="5418"/>
    <lineage>
        <taxon>Eukaryota</taxon>
        <taxon>Fungi</taxon>
        <taxon>Dikarya</taxon>
        <taxon>Basidiomycota</taxon>
        <taxon>Agaricomycotina</taxon>
        <taxon>Tremellomycetes</taxon>
        <taxon>Tremellales</taxon>
        <taxon>Rhynchogastremaceae</taxon>
        <taxon>Papiliotrema</taxon>
    </lineage>
</organism>
<keyword evidence="4" id="KW-1185">Reference proteome</keyword>
<protein>
    <submittedName>
        <fullName evidence="3">Uncharacterized protein</fullName>
    </submittedName>
</protein>
<accession>A0AAD9L6K8</accession>
<evidence type="ECO:0000256" key="1">
    <source>
        <dbReference type="SAM" id="Coils"/>
    </source>
</evidence>
<dbReference type="AlphaFoldDB" id="A0AAD9L6K8"/>
<name>A0AAD9L6K8_PAPLA</name>
<feature type="coiled-coil region" evidence="1">
    <location>
        <begin position="238"/>
        <end position="265"/>
    </location>
</feature>
<feature type="region of interest" description="Disordered" evidence="2">
    <location>
        <begin position="1"/>
        <end position="26"/>
    </location>
</feature>
<feature type="compositionally biased region" description="Polar residues" evidence="2">
    <location>
        <begin position="8"/>
        <end position="25"/>
    </location>
</feature>
<proteinExistence type="predicted"/>
<evidence type="ECO:0000313" key="3">
    <source>
        <dbReference type="EMBL" id="KAK1924697.1"/>
    </source>
</evidence>
<dbReference type="EMBL" id="JAODAN010000004">
    <property type="protein sequence ID" value="KAK1924697.1"/>
    <property type="molecule type" value="Genomic_DNA"/>
</dbReference>
<dbReference type="Proteomes" id="UP001182556">
    <property type="component" value="Unassembled WGS sequence"/>
</dbReference>
<reference evidence="3" key="1">
    <citation type="submission" date="2023-02" db="EMBL/GenBank/DDBJ databases">
        <title>Identification and recombinant expression of a fungal hydrolase from Papiliotrema laurentii that hydrolyzes apple cutin and clears colloidal polyester polyurethane.</title>
        <authorList>
            <consortium name="DOE Joint Genome Institute"/>
            <person name="Roman V.A."/>
            <person name="Bojanowski C."/>
            <person name="Crable B.R."/>
            <person name="Wagner D.N."/>
            <person name="Hung C.S."/>
            <person name="Nadeau L.J."/>
            <person name="Schratz L."/>
            <person name="Haridas S."/>
            <person name="Pangilinan J."/>
            <person name="Lipzen A."/>
            <person name="Na H."/>
            <person name="Yan M."/>
            <person name="Ng V."/>
            <person name="Grigoriev I.V."/>
            <person name="Spatafora J.W."/>
            <person name="Barlow D."/>
            <person name="Biffinger J."/>
            <person name="Kelley-Loughnane N."/>
            <person name="Varaljay V.A."/>
            <person name="Crookes-Goodson W.J."/>
        </authorList>
    </citation>
    <scope>NUCLEOTIDE SEQUENCE</scope>
    <source>
        <strain evidence="3">5307AH</strain>
    </source>
</reference>
<evidence type="ECO:0000313" key="4">
    <source>
        <dbReference type="Proteomes" id="UP001182556"/>
    </source>
</evidence>
<keyword evidence="1" id="KW-0175">Coiled coil</keyword>
<evidence type="ECO:0000256" key="2">
    <source>
        <dbReference type="SAM" id="MobiDB-lite"/>
    </source>
</evidence>
<comment type="caution">
    <text evidence="3">The sequence shown here is derived from an EMBL/GenBank/DDBJ whole genome shotgun (WGS) entry which is preliminary data.</text>
</comment>
<gene>
    <name evidence="3" type="ORF">DB88DRAFT_509771</name>
</gene>